<dbReference type="PANTHER" id="PTHR47296">
    <property type="entry name" value="PROTEIN TIC 40, CHLOROPLASTIC"/>
    <property type="match status" value="1"/>
</dbReference>
<sequence length="141" mass="16453">MEIKFREKTENTAIHNKNFAKIYFTIHTFHKRKWRYTYPLLEEAGLETWVVDVLGRGFSDLDQIGLTAEEVISKIMANPEFKQPSWMYVHFNCSQNPLSITKYQKDKELSSFSASLYAFLGYTKVKVLQESIGVVKKNCDN</sequence>
<dbReference type="GO" id="GO:0045037">
    <property type="term" value="P:protein import into chloroplast stroma"/>
    <property type="evidence" value="ECO:0007669"/>
    <property type="project" value="TreeGrafter"/>
</dbReference>
<dbReference type="GO" id="GO:0009535">
    <property type="term" value="C:chloroplast thylakoid membrane"/>
    <property type="evidence" value="ECO:0007669"/>
    <property type="project" value="TreeGrafter"/>
</dbReference>
<proteinExistence type="predicted"/>
<accession>A0A9I9EG48</accession>
<name>A0A9I9EG48_CUCME</name>
<dbReference type="EnsemblPlants" id="MELO3C033346.2.1">
    <property type="protein sequence ID" value="MELO3C033346.2.1"/>
    <property type="gene ID" value="MELO3C033346.2"/>
</dbReference>
<dbReference type="GO" id="GO:0009658">
    <property type="term" value="P:chloroplast organization"/>
    <property type="evidence" value="ECO:0007669"/>
    <property type="project" value="TreeGrafter"/>
</dbReference>
<dbReference type="PANTHER" id="PTHR47296:SF1">
    <property type="entry name" value="PROTEIN TIC 40, CHLOROPLASTIC"/>
    <property type="match status" value="1"/>
</dbReference>
<dbReference type="Gramene" id="MELO3C033346.2.1">
    <property type="protein sequence ID" value="MELO3C033346.2.1"/>
    <property type="gene ID" value="MELO3C033346.2"/>
</dbReference>
<protein>
    <submittedName>
        <fullName evidence="1">Uncharacterized protein</fullName>
    </submittedName>
</protein>
<organism evidence="1">
    <name type="scientific">Cucumis melo</name>
    <name type="common">Muskmelon</name>
    <dbReference type="NCBI Taxonomy" id="3656"/>
    <lineage>
        <taxon>Eukaryota</taxon>
        <taxon>Viridiplantae</taxon>
        <taxon>Streptophyta</taxon>
        <taxon>Embryophyta</taxon>
        <taxon>Tracheophyta</taxon>
        <taxon>Spermatophyta</taxon>
        <taxon>Magnoliopsida</taxon>
        <taxon>eudicotyledons</taxon>
        <taxon>Gunneridae</taxon>
        <taxon>Pentapetalae</taxon>
        <taxon>rosids</taxon>
        <taxon>fabids</taxon>
        <taxon>Cucurbitales</taxon>
        <taxon>Cucurbitaceae</taxon>
        <taxon>Benincaseae</taxon>
        <taxon>Cucumis</taxon>
    </lineage>
</organism>
<reference evidence="1" key="1">
    <citation type="submission" date="2023-03" db="UniProtKB">
        <authorList>
            <consortium name="EnsemblPlants"/>
        </authorList>
    </citation>
    <scope>IDENTIFICATION</scope>
</reference>
<dbReference type="GO" id="GO:0009706">
    <property type="term" value="C:chloroplast inner membrane"/>
    <property type="evidence" value="ECO:0007669"/>
    <property type="project" value="TreeGrafter"/>
</dbReference>
<evidence type="ECO:0000313" key="1">
    <source>
        <dbReference type="EnsemblPlants" id="MELO3C033346.2.1"/>
    </source>
</evidence>
<dbReference type="AlphaFoldDB" id="A0A9I9EG48"/>